<evidence type="ECO:0000259" key="12">
    <source>
        <dbReference type="PROSITE" id="PS52004"/>
    </source>
</evidence>
<evidence type="ECO:0000256" key="9">
    <source>
        <dbReference type="PIRNR" id="PIRNR000447"/>
    </source>
</evidence>
<evidence type="ECO:0000256" key="8">
    <source>
        <dbReference type="ARBA" id="ARBA00023315"/>
    </source>
</evidence>
<keyword evidence="14" id="KW-1185">Reference proteome</keyword>
<dbReference type="Pfam" id="PF02801">
    <property type="entry name" value="Ketoacyl-synt_C"/>
    <property type="match status" value="1"/>
</dbReference>
<evidence type="ECO:0000256" key="10">
    <source>
        <dbReference type="PIRSR" id="PIRSR000447-1"/>
    </source>
</evidence>
<dbReference type="NCBIfam" id="TIGR03150">
    <property type="entry name" value="fabF"/>
    <property type="match status" value="1"/>
</dbReference>
<dbReference type="FunFam" id="3.40.47.10:FF:000024">
    <property type="entry name" value="3-oxoacyl-[acyl-carrier-protein] synthase, mitochondrial"/>
    <property type="match status" value="1"/>
</dbReference>
<dbReference type="PANTHER" id="PTHR11712">
    <property type="entry name" value="POLYKETIDE SYNTHASE-RELATED"/>
    <property type="match status" value="1"/>
</dbReference>
<evidence type="ECO:0000256" key="6">
    <source>
        <dbReference type="ARBA" id="ARBA00023098"/>
    </source>
</evidence>
<name>A0A9P4S5Y5_9PEZI</name>
<dbReference type="SUPFAM" id="SSF53901">
    <property type="entry name" value="Thiolase-like"/>
    <property type="match status" value="2"/>
</dbReference>
<dbReference type="OrthoDB" id="5334845at2759"/>
<comment type="similarity">
    <text evidence="2 9 11">Belongs to the thiolase-like superfamily. Beta-ketoacyl-ACP synthases family.</text>
</comment>
<organism evidence="13 14">
    <name type="scientific">Patellaria atrata CBS 101060</name>
    <dbReference type="NCBI Taxonomy" id="1346257"/>
    <lineage>
        <taxon>Eukaryota</taxon>
        <taxon>Fungi</taxon>
        <taxon>Dikarya</taxon>
        <taxon>Ascomycota</taxon>
        <taxon>Pezizomycotina</taxon>
        <taxon>Dothideomycetes</taxon>
        <taxon>Dothideomycetes incertae sedis</taxon>
        <taxon>Patellariales</taxon>
        <taxon>Patellariaceae</taxon>
        <taxon>Patellaria</taxon>
    </lineage>
</organism>
<reference evidence="13" key="1">
    <citation type="journal article" date="2020" name="Stud. Mycol.">
        <title>101 Dothideomycetes genomes: a test case for predicting lifestyles and emergence of pathogens.</title>
        <authorList>
            <person name="Haridas S."/>
            <person name="Albert R."/>
            <person name="Binder M."/>
            <person name="Bloem J."/>
            <person name="Labutti K."/>
            <person name="Salamov A."/>
            <person name="Andreopoulos B."/>
            <person name="Baker S."/>
            <person name="Barry K."/>
            <person name="Bills G."/>
            <person name="Bluhm B."/>
            <person name="Cannon C."/>
            <person name="Castanera R."/>
            <person name="Culley D."/>
            <person name="Daum C."/>
            <person name="Ezra D."/>
            <person name="Gonzalez J."/>
            <person name="Henrissat B."/>
            <person name="Kuo A."/>
            <person name="Liang C."/>
            <person name="Lipzen A."/>
            <person name="Lutzoni F."/>
            <person name="Magnuson J."/>
            <person name="Mondo S."/>
            <person name="Nolan M."/>
            <person name="Ohm R."/>
            <person name="Pangilinan J."/>
            <person name="Park H.-J."/>
            <person name="Ramirez L."/>
            <person name="Alfaro M."/>
            <person name="Sun H."/>
            <person name="Tritt A."/>
            <person name="Yoshinaga Y."/>
            <person name="Zwiers L.-H."/>
            <person name="Turgeon B."/>
            <person name="Goodwin S."/>
            <person name="Spatafora J."/>
            <person name="Crous P."/>
            <person name="Grigoriev I."/>
        </authorList>
    </citation>
    <scope>NUCLEOTIDE SEQUENCE</scope>
    <source>
        <strain evidence="13">CBS 101060</strain>
    </source>
</reference>
<evidence type="ECO:0000256" key="4">
    <source>
        <dbReference type="ARBA" id="ARBA00022679"/>
    </source>
</evidence>
<evidence type="ECO:0000256" key="11">
    <source>
        <dbReference type="RuleBase" id="RU003694"/>
    </source>
</evidence>
<evidence type="ECO:0000256" key="2">
    <source>
        <dbReference type="ARBA" id="ARBA00008467"/>
    </source>
</evidence>
<comment type="caution">
    <text evidence="13">The sequence shown here is derived from an EMBL/GenBank/DDBJ whole genome shotgun (WGS) entry which is preliminary data.</text>
</comment>
<dbReference type="InterPro" id="IPR014031">
    <property type="entry name" value="Ketoacyl_synth_C"/>
</dbReference>
<dbReference type="Gene3D" id="3.40.47.10">
    <property type="match status" value="1"/>
</dbReference>
<feature type="domain" description="Ketosynthase family 3 (KS3)" evidence="12">
    <location>
        <begin position="1"/>
        <end position="428"/>
    </location>
</feature>
<dbReference type="EMBL" id="MU006102">
    <property type="protein sequence ID" value="KAF2836724.1"/>
    <property type="molecule type" value="Genomic_DNA"/>
</dbReference>
<keyword evidence="5" id="KW-0276">Fatty acid metabolism</keyword>
<dbReference type="FunFam" id="3.40.47.10:FF:000015">
    <property type="entry name" value="3-oxoacyl-[acyl-carrier-protein] synthase, mitochondrial"/>
    <property type="match status" value="1"/>
</dbReference>
<keyword evidence="8" id="KW-0012">Acyltransferase</keyword>
<dbReference type="AlphaFoldDB" id="A0A9P4S5Y5"/>
<dbReference type="GO" id="GO:0006633">
    <property type="term" value="P:fatty acid biosynthetic process"/>
    <property type="evidence" value="ECO:0007669"/>
    <property type="project" value="UniProtKB-KW"/>
</dbReference>
<dbReference type="CDD" id="cd00834">
    <property type="entry name" value="KAS_I_II"/>
    <property type="match status" value="1"/>
</dbReference>
<dbReference type="InterPro" id="IPR000794">
    <property type="entry name" value="Beta-ketoacyl_synthase"/>
</dbReference>
<dbReference type="InterPro" id="IPR016039">
    <property type="entry name" value="Thiolase-like"/>
</dbReference>
<feature type="active site" description="For beta-ketoacyl synthase activity" evidence="10">
    <location>
        <position position="172"/>
    </location>
</feature>
<keyword evidence="6" id="KW-0443">Lipid metabolism</keyword>
<dbReference type="Pfam" id="PF00109">
    <property type="entry name" value="ketoacyl-synt"/>
    <property type="match status" value="1"/>
</dbReference>
<comment type="pathway">
    <text evidence="1">Lipid metabolism; fatty acid biosynthesis.</text>
</comment>
<evidence type="ECO:0000256" key="1">
    <source>
        <dbReference type="ARBA" id="ARBA00005194"/>
    </source>
</evidence>
<evidence type="ECO:0000256" key="7">
    <source>
        <dbReference type="ARBA" id="ARBA00023160"/>
    </source>
</evidence>
<keyword evidence="3 9" id="KW-0444">Lipid biosynthesis</keyword>
<keyword evidence="4 9" id="KW-0808">Transferase</keyword>
<accession>A0A9P4S5Y5</accession>
<evidence type="ECO:0000313" key="14">
    <source>
        <dbReference type="Proteomes" id="UP000799429"/>
    </source>
</evidence>
<sequence>MRRVVVTGIGAVTPLGVGIRRTWQRLIDGNCGIISTKDRSPQFAVLPSQVAAVVPVGGRKDGKWNAKEWVAVGDERKMARFAQYAQVAAEEALNDAEWHPKTQEHLESTGVYIGSGIGSLDDAYDTAIAYEKGGYKKVSPLFVPRLLINLAAGHISMKYGFQGPNHASTTACTTGAHALGDAARFIAFGDADVMVAGGAESCIHPLAIAGFARSRSLSTNWNDQPELSSRPFDRDRAGFVIGEGAAVVILEELEHAKARGARIYAELAGYGISADAHHMTAPREDGYGPFLSMKHALKHAGLPPRSVQYVNAHATSTPLGDAAENQAIKNLLLGESGHEKATDLNISSTKGAIGHLLGAAGSIEAIFCILAIHEGILPPTLNLENPGHPPKDFNCNYVPKVAQEKTVDVAISNSFGFGGTNASLCFAKYQ</sequence>
<dbReference type="GO" id="GO:0004315">
    <property type="term" value="F:3-oxoacyl-[acyl-carrier-protein] synthase activity"/>
    <property type="evidence" value="ECO:0007669"/>
    <property type="project" value="TreeGrafter"/>
</dbReference>
<dbReference type="SMART" id="SM00825">
    <property type="entry name" value="PKS_KS"/>
    <property type="match status" value="1"/>
</dbReference>
<dbReference type="InterPro" id="IPR020841">
    <property type="entry name" value="PKS_Beta-ketoAc_synthase_dom"/>
</dbReference>
<dbReference type="PROSITE" id="PS52004">
    <property type="entry name" value="KS3_2"/>
    <property type="match status" value="1"/>
</dbReference>
<dbReference type="NCBIfam" id="NF005589">
    <property type="entry name" value="PRK07314.1"/>
    <property type="match status" value="1"/>
</dbReference>
<dbReference type="InterPro" id="IPR017568">
    <property type="entry name" value="3-oxoacyl-ACP_synth-2"/>
</dbReference>
<proteinExistence type="inferred from homology"/>
<dbReference type="PIRSF" id="PIRSF000447">
    <property type="entry name" value="KAS_II"/>
    <property type="match status" value="1"/>
</dbReference>
<dbReference type="PANTHER" id="PTHR11712:SF336">
    <property type="entry name" value="3-OXOACYL-[ACYL-CARRIER-PROTEIN] SYNTHASE, MITOCHONDRIAL"/>
    <property type="match status" value="1"/>
</dbReference>
<evidence type="ECO:0000256" key="5">
    <source>
        <dbReference type="ARBA" id="ARBA00022832"/>
    </source>
</evidence>
<dbReference type="Proteomes" id="UP000799429">
    <property type="component" value="Unassembled WGS sequence"/>
</dbReference>
<keyword evidence="7 9" id="KW-0275">Fatty acid biosynthesis</keyword>
<dbReference type="InterPro" id="IPR014030">
    <property type="entry name" value="Ketoacyl_synth_N"/>
</dbReference>
<evidence type="ECO:0000313" key="13">
    <source>
        <dbReference type="EMBL" id="KAF2836724.1"/>
    </source>
</evidence>
<protein>
    <recommendedName>
        <fullName evidence="9">3-oxoacyl-[acyl-carrier-protein] synthase</fullName>
    </recommendedName>
</protein>
<evidence type="ECO:0000256" key="3">
    <source>
        <dbReference type="ARBA" id="ARBA00022516"/>
    </source>
</evidence>
<dbReference type="GO" id="GO:0005739">
    <property type="term" value="C:mitochondrion"/>
    <property type="evidence" value="ECO:0007669"/>
    <property type="project" value="TreeGrafter"/>
</dbReference>
<gene>
    <name evidence="13" type="ORF">M501DRAFT_1018608</name>
</gene>